<dbReference type="OMA" id="RPMIEED"/>
<feature type="compositionally biased region" description="Basic residues" evidence="6">
    <location>
        <begin position="648"/>
        <end position="665"/>
    </location>
</feature>
<dbReference type="OrthoDB" id="10256774at2759"/>
<dbReference type="GO" id="GO:0035861">
    <property type="term" value="C:site of double-strand break"/>
    <property type="evidence" value="ECO:0007669"/>
    <property type="project" value="TreeGrafter"/>
</dbReference>
<dbReference type="Pfam" id="PF17913">
    <property type="entry name" value="FHA_2"/>
    <property type="match status" value="1"/>
</dbReference>
<name>A0A7M7JK21_VARDE</name>
<dbReference type="GO" id="GO:0005634">
    <property type="term" value="C:nucleus"/>
    <property type="evidence" value="ECO:0007669"/>
    <property type="project" value="UniProtKB-SubCell"/>
</dbReference>
<comment type="subcellular location">
    <subcellularLocation>
        <location evidence="1">Nucleus</location>
    </subcellularLocation>
</comment>
<feature type="compositionally biased region" description="Polar residues" evidence="6">
    <location>
        <begin position="333"/>
        <end position="345"/>
    </location>
</feature>
<proteinExistence type="predicted"/>
<evidence type="ECO:0000259" key="7">
    <source>
        <dbReference type="Pfam" id="PF17913"/>
    </source>
</evidence>
<dbReference type="AlphaFoldDB" id="A0A7M7JK21"/>
<dbReference type="Gene3D" id="2.60.200.20">
    <property type="match status" value="1"/>
</dbReference>
<dbReference type="RefSeq" id="XP_022651603.1">
    <property type="nucleotide sequence ID" value="XM_022795868.1"/>
</dbReference>
<keyword evidence="2" id="KW-0227">DNA damage</keyword>
<accession>A0A7M7JK21</accession>
<sequence length="756" mass="81679">MKLVTLQPVEGAQKRVDIKVGKTIIGRGPLLECADKKVSRNHALLEVQENGDVFLTPTHVNPCFFLPNDSKGGFEVLKKDCPQRIRDGDSFSLLPNSFRYRVIISDVADYESGDKDDAAGIKKDATATGQGTSTSGLGGVGSNKKDSGTHSTEPALLNGEKKDRDRGERDRDKEIHGDQRTGAGHDSASAPLHDLTTTSPVVHGQPKDNGKPAPLKNGLSPARSRRSEKLAQERDKDFIREHSPRGGHTLKKSHLVIHADHSRTSASETAVADKVPDASNSLGSRSPKGDIERAKALPREIGKERKSGNDHQIFKGQKGVASDKVDEIVPSKDASNAKITPSVRSGRSGVLAGKGEKDKAESMANTPAVALNTNSTICNTPGTPTNANKSPLATKKILSDKSSSGKKDAAGRDAKESKPDPEKQSKLKNFDFDEEDDEPQTTTSTTKPTSMKNKQQQQQIQQHCLKQLKGKKSVDKSLNSTSTGLAGLVSGRKGTATTKDTSSRRRSPHPPTTGSSGAGNISDSLNTPASAGPEGTSGTGGTSQSRSTRTNRTLIQRISLDDFMASDDEWIATYASSDDERKKAKRRQHQAKRKSTTTGAESDSDSDDWDGGSSRKAPKKRPPTKKTSKKNEADSPAEDNSEGEPSPARKKGRGRISTHGRKSGKKAIPTNSDEDEDDDDDNDDSDEEEERPRKLSKTKKLSAGKNSPAKGKLLAVPPKKKIVRRKKSLLYAENEEDFQRQLARAIRESKKEQLKK</sequence>
<keyword evidence="3" id="KW-0378">Hydrolase</keyword>
<feature type="compositionally biased region" description="Basic and acidic residues" evidence="6">
    <location>
        <begin position="287"/>
        <end position="313"/>
    </location>
</feature>
<dbReference type="EnsemblMetazoa" id="XM_022795868">
    <property type="protein sequence ID" value="XP_022651603"/>
    <property type="gene ID" value="LOC111246377"/>
</dbReference>
<feature type="compositionally biased region" description="Basic and acidic residues" evidence="6">
    <location>
        <begin position="321"/>
        <end position="330"/>
    </location>
</feature>
<feature type="compositionally biased region" description="Polar residues" evidence="6">
    <location>
        <begin position="371"/>
        <end position="391"/>
    </location>
</feature>
<feature type="compositionally biased region" description="Low complexity" evidence="6">
    <location>
        <begin position="542"/>
        <end position="553"/>
    </location>
</feature>
<feature type="compositionally biased region" description="Low complexity" evidence="6">
    <location>
        <begin position="440"/>
        <end position="462"/>
    </location>
</feature>
<dbReference type="InterPro" id="IPR041388">
    <property type="entry name" value="FHA_2"/>
</dbReference>
<keyword evidence="4" id="KW-0234">DNA repair</keyword>
<dbReference type="PANTHER" id="PTHR21315">
    <property type="entry name" value="APRATAXIN AND PNK-LIKE FACTOR-RELATED"/>
    <property type="match status" value="1"/>
</dbReference>
<dbReference type="InterPro" id="IPR039253">
    <property type="entry name" value="APLF"/>
</dbReference>
<dbReference type="SUPFAM" id="SSF49879">
    <property type="entry name" value="SMAD/FHA domain"/>
    <property type="match status" value="1"/>
</dbReference>
<keyword evidence="9" id="KW-1185">Reference proteome</keyword>
<evidence type="ECO:0000256" key="3">
    <source>
        <dbReference type="ARBA" id="ARBA00022801"/>
    </source>
</evidence>
<dbReference type="KEGG" id="vde:111246377"/>
<dbReference type="GO" id="GO:0003906">
    <property type="term" value="F:DNA-(apurinic or apyrimidinic site) endonuclease activity"/>
    <property type="evidence" value="ECO:0007669"/>
    <property type="project" value="InterPro"/>
</dbReference>
<feature type="compositionally biased region" description="Acidic residues" evidence="6">
    <location>
        <begin position="672"/>
        <end position="689"/>
    </location>
</feature>
<feature type="compositionally biased region" description="Basic residues" evidence="6">
    <location>
        <begin position="616"/>
        <end position="628"/>
    </location>
</feature>
<dbReference type="PANTHER" id="PTHR21315:SF2">
    <property type="entry name" value="APRATAXIN AND PNK-LIKE FACTOR"/>
    <property type="match status" value="1"/>
</dbReference>
<dbReference type="GO" id="GO:0006302">
    <property type="term" value="P:double-strand break repair"/>
    <property type="evidence" value="ECO:0007669"/>
    <property type="project" value="InterPro"/>
</dbReference>
<feature type="compositionally biased region" description="Low complexity" evidence="6">
    <location>
        <begin position="126"/>
        <end position="135"/>
    </location>
</feature>
<feature type="compositionally biased region" description="Basic and acidic residues" evidence="6">
    <location>
        <begin position="397"/>
        <end position="431"/>
    </location>
</feature>
<feature type="domain" description="PNK FHA" evidence="7">
    <location>
        <begin position="5"/>
        <end position="48"/>
    </location>
</feature>
<evidence type="ECO:0000256" key="4">
    <source>
        <dbReference type="ARBA" id="ARBA00023204"/>
    </source>
</evidence>
<reference evidence="8" key="1">
    <citation type="submission" date="2021-01" db="UniProtKB">
        <authorList>
            <consortium name="EnsemblMetazoa"/>
        </authorList>
    </citation>
    <scope>IDENTIFICATION</scope>
</reference>
<feature type="compositionally biased region" description="Basic and acidic residues" evidence="6">
    <location>
        <begin position="159"/>
        <end position="179"/>
    </location>
</feature>
<feature type="compositionally biased region" description="Polar residues" evidence="6">
    <location>
        <begin position="512"/>
        <end position="529"/>
    </location>
</feature>
<protein>
    <recommendedName>
        <fullName evidence="7">PNK FHA domain-containing protein</fullName>
    </recommendedName>
</protein>
<evidence type="ECO:0000256" key="6">
    <source>
        <dbReference type="SAM" id="MobiDB-lite"/>
    </source>
</evidence>
<keyword evidence="5" id="KW-0539">Nucleus</keyword>
<feature type="compositionally biased region" description="Basic residues" evidence="6">
    <location>
        <begin position="583"/>
        <end position="595"/>
    </location>
</feature>
<evidence type="ECO:0000313" key="9">
    <source>
        <dbReference type="Proteomes" id="UP000594260"/>
    </source>
</evidence>
<organism evidence="8 9">
    <name type="scientific">Varroa destructor</name>
    <name type="common">Honeybee mite</name>
    <dbReference type="NCBI Taxonomy" id="109461"/>
    <lineage>
        <taxon>Eukaryota</taxon>
        <taxon>Metazoa</taxon>
        <taxon>Ecdysozoa</taxon>
        <taxon>Arthropoda</taxon>
        <taxon>Chelicerata</taxon>
        <taxon>Arachnida</taxon>
        <taxon>Acari</taxon>
        <taxon>Parasitiformes</taxon>
        <taxon>Mesostigmata</taxon>
        <taxon>Gamasina</taxon>
        <taxon>Dermanyssoidea</taxon>
        <taxon>Varroidae</taxon>
        <taxon>Varroa</taxon>
    </lineage>
</organism>
<dbReference type="InParanoid" id="A0A7M7JK21"/>
<evidence type="ECO:0000256" key="2">
    <source>
        <dbReference type="ARBA" id="ARBA00022763"/>
    </source>
</evidence>
<dbReference type="GO" id="GO:0008408">
    <property type="term" value="F:3'-5' exonuclease activity"/>
    <property type="evidence" value="ECO:0007669"/>
    <property type="project" value="InterPro"/>
</dbReference>
<evidence type="ECO:0000256" key="1">
    <source>
        <dbReference type="ARBA" id="ARBA00004123"/>
    </source>
</evidence>
<feature type="region of interest" description="Disordered" evidence="6">
    <location>
        <begin position="124"/>
        <end position="716"/>
    </location>
</feature>
<dbReference type="GeneID" id="111246377"/>
<dbReference type="InterPro" id="IPR008984">
    <property type="entry name" value="SMAD_FHA_dom_sf"/>
</dbReference>
<dbReference type="Proteomes" id="UP000594260">
    <property type="component" value="Unplaced"/>
</dbReference>
<evidence type="ECO:0000313" key="8">
    <source>
        <dbReference type="EnsemblMetazoa" id="XP_022651603"/>
    </source>
</evidence>
<evidence type="ECO:0000256" key="5">
    <source>
        <dbReference type="ARBA" id="ARBA00023242"/>
    </source>
</evidence>
<feature type="compositionally biased region" description="Basic and acidic residues" evidence="6">
    <location>
        <begin position="225"/>
        <end position="244"/>
    </location>
</feature>